<proteinExistence type="predicted"/>
<sequence>MILLILALVPLVGGFLLEFLVCQFTRKGSKLWKLIPPVAAVLVTAAIVVHRLNLWESDNSPVTQLLFIPGLPALGFFVGLFLGWKLYRWLWRPKIVRDKKEGK</sequence>
<keyword evidence="1" id="KW-0812">Transmembrane</keyword>
<protein>
    <submittedName>
        <fullName evidence="2">Tat pathway signal protein</fullName>
    </submittedName>
</protein>
<keyword evidence="1" id="KW-0472">Membrane</keyword>
<dbReference type="AlphaFoldDB" id="A0A9D2MKP9"/>
<comment type="caution">
    <text evidence="2">The sequence shown here is derived from an EMBL/GenBank/DDBJ whole genome shotgun (WGS) entry which is preliminary data.</text>
</comment>
<gene>
    <name evidence="2" type="ORF">H9712_04400</name>
</gene>
<name>A0A9D2MKP9_9FIRM</name>
<reference evidence="2" key="1">
    <citation type="journal article" date="2021" name="PeerJ">
        <title>Extensive microbial diversity within the chicken gut microbiome revealed by metagenomics and culture.</title>
        <authorList>
            <person name="Gilroy R."/>
            <person name="Ravi A."/>
            <person name="Getino M."/>
            <person name="Pursley I."/>
            <person name="Horton D.L."/>
            <person name="Alikhan N.F."/>
            <person name="Baker D."/>
            <person name="Gharbi K."/>
            <person name="Hall N."/>
            <person name="Watson M."/>
            <person name="Adriaenssens E.M."/>
            <person name="Foster-Nyarko E."/>
            <person name="Jarju S."/>
            <person name="Secka A."/>
            <person name="Antonio M."/>
            <person name="Oren A."/>
            <person name="Chaudhuri R.R."/>
            <person name="La Ragione R."/>
            <person name="Hildebrand F."/>
            <person name="Pallen M.J."/>
        </authorList>
    </citation>
    <scope>NUCLEOTIDE SEQUENCE</scope>
    <source>
        <strain evidence="2">CHK192-8294</strain>
    </source>
</reference>
<keyword evidence="1" id="KW-1133">Transmembrane helix</keyword>
<feature type="transmembrane region" description="Helical" evidence="1">
    <location>
        <begin position="6"/>
        <end position="22"/>
    </location>
</feature>
<accession>A0A9D2MKP9</accession>
<dbReference type="EMBL" id="DWXO01000047">
    <property type="protein sequence ID" value="HJB80201.1"/>
    <property type="molecule type" value="Genomic_DNA"/>
</dbReference>
<feature type="transmembrane region" description="Helical" evidence="1">
    <location>
        <begin position="34"/>
        <end position="53"/>
    </location>
</feature>
<reference evidence="2" key="2">
    <citation type="submission" date="2021-04" db="EMBL/GenBank/DDBJ databases">
        <authorList>
            <person name="Gilroy R."/>
        </authorList>
    </citation>
    <scope>NUCLEOTIDE SEQUENCE</scope>
    <source>
        <strain evidence="2">CHK192-8294</strain>
    </source>
</reference>
<evidence type="ECO:0000313" key="3">
    <source>
        <dbReference type="Proteomes" id="UP000823921"/>
    </source>
</evidence>
<evidence type="ECO:0000313" key="2">
    <source>
        <dbReference type="EMBL" id="HJB80201.1"/>
    </source>
</evidence>
<dbReference type="Proteomes" id="UP000823921">
    <property type="component" value="Unassembled WGS sequence"/>
</dbReference>
<evidence type="ECO:0000256" key="1">
    <source>
        <dbReference type="SAM" id="Phobius"/>
    </source>
</evidence>
<feature type="transmembrane region" description="Helical" evidence="1">
    <location>
        <begin position="65"/>
        <end position="87"/>
    </location>
</feature>
<organism evidence="2 3">
    <name type="scientific">Candidatus Flavonifractor intestinigallinarum</name>
    <dbReference type="NCBI Taxonomy" id="2838586"/>
    <lineage>
        <taxon>Bacteria</taxon>
        <taxon>Bacillati</taxon>
        <taxon>Bacillota</taxon>
        <taxon>Clostridia</taxon>
        <taxon>Eubacteriales</taxon>
        <taxon>Oscillospiraceae</taxon>
        <taxon>Flavonifractor</taxon>
    </lineage>
</organism>